<evidence type="ECO:0000313" key="1">
    <source>
        <dbReference type="EMBL" id="KIX13990.1"/>
    </source>
</evidence>
<comment type="caution">
    <text evidence="1">The sequence shown here is derived from an EMBL/GenBank/DDBJ whole genome shotgun (WGS) entry which is preliminary data.</text>
</comment>
<dbReference type="RefSeq" id="WP_044348956.1">
    <property type="nucleotide sequence ID" value="NZ_AZAC01000014.1"/>
</dbReference>
<dbReference type="PANTHER" id="PTHR30024">
    <property type="entry name" value="ALIPHATIC SULFONATES-BINDING PROTEIN-RELATED"/>
    <property type="match status" value="1"/>
</dbReference>
<evidence type="ECO:0008006" key="3">
    <source>
        <dbReference type="Google" id="ProtNLM"/>
    </source>
</evidence>
<name>A0A0D2JWQ2_9BACT</name>
<gene>
    <name evidence="1" type="ORF">X474_12945</name>
</gene>
<sequence>MNKKPKLILWLSLALVLAVAALGGVYAFQGGQAATLRFGNNPKLPTLSFYTTGLASTPQMPFWAGVRSGEITSLMNLEVHLWKDLDGLRATVLAGKGDIWLGHIEGFAQARLQGAPVSLLAVTGWRKLYFLSKDPALQTIEDFKGRVVPFTPPASPGVPVMRSLMQKGAPELNFDPYEPKRLAMSLIEGKINWAFAPEPMVSVLLAKVPGLKVVGSLEDLYGRLTNGPKRMPIAGIAMNTRTLAKYPALADKLNRIMVRQADILAENPAAGIAALPKSFEKFVPKKIVENSLKRDLLLVKPALEATPEIEQYLRMLLPEKMNENNGALLKGDFIAK</sequence>
<organism evidence="1 2">
    <name type="scientific">Dethiosulfatarculus sandiegensis</name>
    <dbReference type="NCBI Taxonomy" id="1429043"/>
    <lineage>
        <taxon>Bacteria</taxon>
        <taxon>Pseudomonadati</taxon>
        <taxon>Thermodesulfobacteriota</taxon>
        <taxon>Desulfarculia</taxon>
        <taxon>Desulfarculales</taxon>
        <taxon>Desulfarculaceae</taxon>
        <taxon>Dethiosulfatarculus</taxon>
    </lineage>
</organism>
<dbReference type="PANTHER" id="PTHR30024:SF46">
    <property type="entry name" value="ABC TRANSPORTER, SUBSTRATE-BINDING LIPOPROTEIN"/>
    <property type="match status" value="1"/>
</dbReference>
<dbReference type="EMBL" id="AZAC01000014">
    <property type="protein sequence ID" value="KIX13990.1"/>
    <property type="molecule type" value="Genomic_DNA"/>
</dbReference>
<dbReference type="STRING" id="1429043.X474_12945"/>
<protein>
    <recommendedName>
        <fullName evidence="3">SsuA/THI5-like domain-containing protein</fullName>
    </recommendedName>
</protein>
<reference evidence="1 2" key="1">
    <citation type="submission" date="2013-11" db="EMBL/GenBank/DDBJ databases">
        <title>Metagenomic analysis of a methanogenic consortium involved in long chain n-alkane degradation.</title>
        <authorList>
            <person name="Davidova I.A."/>
            <person name="Callaghan A.V."/>
            <person name="Wawrik B."/>
            <person name="Pruitt S."/>
            <person name="Marks C."/>
            <person name="Duncan K.E."/>
            <person name="Suflita J.M."/>
        </authorList>
    </citation>
    <scope>NUCLEOTIDE SEQUENCE [LARGE SCALE GENOMIC DNA]</scope>
    <source>
        <strain evidence="1 2">SPR</strain>
    </source>
</reference>
<dbReference type="SUPFAM" id="SSF53850">
    <property type="entry name" value="Periplasmic binding protein-like II"/>
    <property type="match status" value="1"/>
</dbReference>
<dbReference type="AlphaFoldDB" id="A0A0D2JWQ2"/>
<dbReference type="Gene3D" id="3.40.190.10">
    <property type="entry name" value="Periplasmic binding protein-like II"/>
    <property type="match status" value="2"/>
</dbReference>
<dbReference type="InParanoid" id="A0A0D2JWQ2"/>
<dbReference type="Proteomes" id="UP000032233">
    <property type="component" value="Unassembled WGS sequence"/>
</dbReference>
<proteinExistence type="predicted"/>
<accession>A0A0D2JWQ2</accession>
<evidence type="ECO:0000313" key="2">
    <source>
        <dbReference type="Proteomes" id="UP000032233"/>
    </source>
</evidence>
<dbReference type="OrthoDB" id="5516036at2"/>
<keyword evidence="2" id="KW-1185">Reference proteome</keyword>